<dbReference type="NCBIfam" id="TIGR02532">
    <property type="entry name" value="IV_pilin_GFxxxE"/>
    <property type="match status" value="1"/>
</dbReference>
<dbReference type="Pfam" id="PF07963">
    <property type="entry name" value="N_methyl"/>
    <property type="match status" value="1"/>
</dbReference>
<dbReference type="PROSITE" id="PS00409">
    <property type="entry name" value="PROKAR_NTER_METHYL"/>
    <property type="match status" value="1"/>
</dbReference>
<organism evidence="2 3">
    <name type="scientific">Iodobacter fluviatilis</name>
    <dbReference type="NCBI Taxonomy" id="537"/>
    <lineage>
        <taxon>Bacteria</taxon>
        <taxon>Pseudomonadati</taxon>
        <taxon>Pseudomonadota</taxon>
        <taxon>Betaproteobacteria</taxon>
        <taxon>Neisseriales</taxon>
        <taxon>Chitinibacteraceae</taxon>
        <taxon>Iodobacter</taxon>
    </lineage>
</organism>
<dbReference type="Pfam" id="PF16732">
    <property type="entry name" value="ComP_DUS"/>
    <property type="match status" value="1"/>
</dbReference>
<dbReference type="Proteomes" id="UP000515917">
    <property type="component" value="Chromosome"/>
</dbReference>
<gene>
    <name evidence="2" type="ORF">C1H71_01570</name>
</gene>
<reference evidence="2 3" key="1">
    <citation type="submission" date="2018-01" db="EMBL/GenBank/DDBJ databases">
        <title>Genome sequence of Iodobacter sp. strain PCH194 isolated from Indian Trans-Himalaya.</title>
        <authorList>
            <person name="Kumar V."/>
            <person name="Thakur V."/>
            <person name="Kumar S."/>
            <person name="Singh D."/>
        </authorList>
    </citation>
    <scope>NUCLEOTIDE SEQUENCE [LARGE SCALE GENOMIC DNA]</scope>
    <source>
        <strain evidence="2 3">PCH194</strain>
    </source>
</reference>
<keyword evidence="1" id="KW-1133">Transmembrane helix</keyword>
<name>A0A7G3G545_9NEIS</name>
<evidence type="ECO:0000313" key="2">
    <source>
        <dbReference type="EMBL" id="QBC42377.1"/>
    </source>
</evidence>
<dbReference type="InterPro" id="IPR031982">
    <property type="entry name" value="PilE-like"/>
</dbReference>
<evidence type="ECO:0000256" key="1">
    <source>
        <dbReference type="SAM" id="Phobius"/>
    </source>
</evidence>
<protein>
    <submittedName>
        <fullName evidence="2">Uncharacterized protein</fullName>
    </submittedName>
</protein>
<keyword evidence="3" id="KW-1185">Reference proteome</keyword>
<dbReference type="RefSeq" id="WP_130105000.1">
    <property type="nucleotide sequence ID" value="NZ_CP025781.1"/>
</dbReference>
<evidence type="ECO:0000313" key="3">
    <source>
        <dbReference type="Proteomes" id="UP000515917"/>
    </source>
</evidence>
<dbReference type="EMBL" id="CP025781">
    <property type="protein sequence ID" value="QBC42377.1"/>
    <property type="molecule type" value="Genomic_DNA"/>
</dbReference>
<dbReference type="AlphaFoldDB" id="A0A7G3G545"/>
<dbReference type="KEGG" id="ifl:C1H71_01570"/>
<keyword evidence="1" id="KW-0812">Transmembrane</keyword>
<dbReference type="GO" id="GO:0043683">
    <property type="term" value="P:type IV pilus assembly"/>
    <property type="evidence" value="ECO:0007669"/>
    <property type="project" value="InterPro"/>
</dbReference>
<dbReference type="SUPFAM" id="SSF54523">
    <property type="entry name" value="Pili subunits"/>
    <property type="match status" value="1"/>
</dbReference>
<sequence>MIALVYLKEAFMQHTRGFTLIEVMITVAIIGILASIAVPSYQDYVMRSRLLEPQSKLSERRVQLEQFFMNNRTYLGFQCKQDAVGSESFNLDCSDLQANQYTLTAQGIGRMNGFILSLDDQGIKATLAAPSGWTPSDSCWISKKSGC</sequence>
<accession>A0A7G3G545</accession>
<dbReference type="Gene3D" id="3.30.700.10">
    <property type="entry name" value="Glycoprotein, Type 4 Pilin"/>
    <property type="match status" value="1"/>
</dbReference>
<dbReference type="InterPro" id="IPR045584">
    <property type="entry name" value="Pilin-like"/>
</dbReference>
<feature type="transmembrane region" description="Helical" evidence="1">
    <location>
        <begin position="20"/>
        <end position="41"/>
    </location>
</feature>
<dbReference type="InterPro" id="IPR012902">
    <property type="entry name" value="N_methyl_site"/>
</dbReference>
<keyword evidence="1" id="KW-0472">Membrane</keyword>
<proteinExistence type="predicted"/>